<gene>
    <name evidence="4" type="ORF">P5673_012365</name>
</gene>
<dbReference type="SUPFAM" id="SSF54686">
    <property type="entry name" value="Ribosomal protein L16p/L10e"/>
    <property type="match status" value="1"/>
</dbReference>
<comment type="similarity">
    <text evidence="1">Belongs to the universal ribosomal protein uL16 family.</text>
</comment>
<dbReference type="Pfam" id="PF00252">
    <property type="entry name" value="Ribosomal_L16"/>
    <property type="match status" value="2"/>
</dbReference>
<dbReference type="GO" id="GO:0003735">
    <property type="term" value="F:structural constituent of ribosome"/>
    <property type="evidence" value="ECO:0007669"/>
    <property type="project" value="InterPro"/>
</dbReference>
<evidence type="ECO:0000256" key="1">
    <source>
        <dbReference type="ARBA" id="ARBA00008931"/>
    </source>
</evidence>
<evidence type="ECO:0000256" key="3">
    <source>
        <dbReference type="ARBA" id="ARBA00023274"/>
    </source>
</evidence>
<name>A0AAD9QMS9_ACRCE</name>
<dbReference type="InterPro" id="IPR001197">
    <property type="entry name" value="Ribosomal_uL16_euk_arch"/>
</dbReference>
<dbReference type="CDD" id="cd01433">
    <property type="entry name" value="Ribosomal_L16_L10e"/>
    <property type="match status" value="1"/>
</dbReference>
<dbReference type="InterPro" id="IPR016180">
    <property type="entry name" value="Ribosomal_uL16_dom"/>
</dbReference>
<proteinExistence type="inferred from homology"/>
<protein>
    <submittedName>
        <fullName evidence="4">60S ribosomal protein L10</fullName>
    </submittedName>
</protein>
<keyword evidence="3" id="KW-0687">Ribonucleoprotein</keyword>
<dbReference type="GO" id="GO:1990904">
    <property type="term" value="C:ribonucleoprotein complex"/>
    <property type="evidence" value="ECO:0007669"/>
    <property type="project" value="UniProtKB-KW"/>
</dbReference>
<dbReference type="InterPro" id="IPR047873">
    <property type="entry name" value="Ribosomal_uL16"/>
</dbReference>
<evidence type="ECO:0000313" key="4">
    <source>
        <dbReference type="EMBL" id="KAK2564131.1"/>
    </source>
</evidence>
<organism evidence="4 5">
    <name type="scientific">Acropora cervicornis</name>
    <name type="common">Staghorn coral</name>
    <dbReference type="NCBI Taxonomy" id="6130"/>
    <lineage>
        <taxon>Eukaryota</taxon>
        <taxon>Metazoa</taxon>
        <taxon>Cnidaria</taxon>
        <taxon>Anthozoa</taxon>
        <taxon>Hexacorallia</taxon>
        <taxon>Scleractinia</taxon>
        <taxon>Astrocoeniina</taxon>
        <taxon>Acroporidae</taxon>
        <taxon>Acropora</taxon>
    </lineage>
</organism>
<reference evidence="4" key="2">
    <citation type="journal article" date="2023" name="Science">
        <title>Genomic signatures of disease resistance in endangered staghorn corals.</title>
        <authorList>
            <person name="Vollmer S.V."/>
            <person name="Selwyn J.D."/>
            <person name="Despard B.A."/>
            <person name="Roesel C.L."/>
        </authorList>
    </citation>
    <scope>NUCLEOTIDE SEQUENCE</scope>
    <source>
        <strain evidence="4">K2</strain>
    </source>
</reference>
<dbReference type="Proteomes" id="UP001249851">
    <property type="component" value="Unassembled WGS sequence"/>
</dbReference>
<sequence>MFSDDRIQCYGVPGSGLGFGEYRVSGCYSYRYCKNKPYPKSRFCRGVPDPKIRIYDLGRKKARVDDLPLCVHMVSDEYEQLSSEALEAARICCNKYMVKHCGKDSFHLRMRLHPFHVIRINKMLSCAGADRQNTFSAFYLSSPIALTLHIWQYYLETYEAIIYYFRLQTGMRGAFGKPQGTVARVNIGQVIMSVRTKDGNQAAAIESLRRAKFKFPGRQKIYVSKNWGFTKFSRETYEEWRASGRLVAEGANVKYISNHGPLSNWEKLNA</sequence>
<accession>A0AAD9QMS9</accession>
<comment type="caution">
    <text evidence="4">The sequence shown here is derived from an EMBL/GenBank/DDBJ whole genome shotgun (WGS) entry which is preliminary data.</text>
</comment>
<evidence type="ECO:0000313" key="5">
    <source>
        <dbReference type="Proteomes" id="UP001249851"/>
    </source>
</evidence>
<dbReference type="GO" id="GO:0006412">
    <property type="term" value="P:translation"/>
    <property type="evidence" value="ECO:0007669"/>
    <property type="project" value="InterPro"/>
</dbReference>
<dbReference type="GO" id="GO:0005840">
    <property type="term" value="C:ribosome"/>
    <property type="evidence" value="ECO:0007669"/>
    <property type="project" value="UniProtKB-KW"/>
</dbReference>
<evidence type="ECO:0000256" key="2">
    <source>
        <dbReference type="ARBA" id="ARBA00022980"/>
    </source>
</evidence>
<dbReference type="EMBL" id="JARQWQ010000023">
    <property type="protein sequence ID" value="KAK2564131.1"/>
    <property type="molecule type" value="Genomic_DNA"/>
</dbReference>
<dbReference type="AlphaFoldDB" id="A0AAD9QMS9"/>
<dbReference type="Gene3D" id="3.90.1170.10">
    <property type="entry name" value="Ribosomal protein L10e/L16"/>
    <property type="match status" value="2"/>
</dbReference>
<reference evidence="4" key="1">
    <citation type="journal article" date="2023" name="G3 (Bethesda)">
        <title>Whole genome assembly and annotation of the endangered Caribbean coral Acropora cervicornis.</title>
        <authorList>
            <person name="Selwyn J.D."/>
            <person name="Vollmer S.V."/>
        </authorList>
    </citation>
    <scope>NUCLEOTIDE SEQUENCE</scope>
    <source>
        <strain evidence="4">K2</strain>
    </source>
</reference>
<dbReference type="PANTHER" id="PTHR11726">
    <property type="entry name" value="60S RIBOSOMAL PROTEIN L10"/>
    <property type="match status" value="1"/>
</dbReference>
<keyword evidence="2 4" id="KW-0689">Ribosomal protein</keyword>
<dbReference type="InterPro" id="IPR036920">
    <property type="entry name" value="Ribosomal_uL16_sf"/>
</dbReference>
<keyword evidence="5" id="KW-1185">Reference proteome</keyword>
<dbReference type="FunFam" id="3.30.60.300:FF:000003">
    <property type="entry name" value="60S ribosomal protein L10, putative"/>
    <property type="match status" value="1"/>
</dbReference>
<dbReference type="Gene3D" id="3.30.60.300">
    <property type="match status" value="1"/>
</dbReference>